<dbReference type="OrthoDB" id="9804758at2"/>
<dbReference type="Pfam" id="PF03454">
    <property type="entry name" value="MoeA_C"/>
    <property type="match status" value="1"/>
</dbReference>
<dbReference type="CDD" id="cd00887">
    <property type="entry name" value="MoeA"/>
    <property type="match status" value="1"/>
</dbReference>
<dbReference type="InterPro" id="IPR001453">
    <property type="entry name" value="MoaB/Mog_dom"/>
</dbReference>
<dbReference type="NCBIfam" id="NF045515">
    <property type="entry name" value="Glp_gephyrin"/>
    <property type="match status" value="1"/>
</dbReference>
<keyword evidence="4 6" id="KW-0501">Molybdenum cofactor biosynthesis</keyword>
<keyword evidence="6" id="KW-0460">Magnesium</keyword>
<feature type="domain" description="MoaB/Mog" evidence="7">
    <location>
        <begin position="175"/>
        <end position="313"/>
    </location>
</feature>
<name>A0A2U2MWN0_9GAMM</name>
<dbReference type="GO" id="GO:0046872">
    <property type="term" value="F:metal ion binding"/>
    <property type="evidence" value="ECO:0007669"/>
    <property type="project" value="UniProtKB-UniRule"/>
</dbReference>
<evidence type="ECO:0000256" key="1">
    <source>
        <dbReference type="ARBA" id="ARBA00002901"/>
    </source>
</evidence>
<keyword evidence="6" id="KW-0479">Metal-binding</keyword>
<keyword evidence="6 8" id="KW-0808">Transferase</keyword>
<comment type="caution">
    <text evidence="8">The sequence shown here is derived from an EMBL/GenBank/DDBJ whole genome shotgun (WGS) entry which is preliminary data.</text>
</comment>
<dbReference type="Gene3D" id="3.90.105.10">
    <property type="entry name" value="Molybdopterin biosynthesis moea protein, domain 2"/>
    <property type="match status" value="1"/>
</dbReference>
<reference evidence="8 9" key="1">
    <citation type="submission" date="2018-05" db="EMBL/GenBank/DDBJ databases">
        <title>Spiribacter halobius sp. nov., a moderately halophilic bacterium isolated from marine solar saltern.</title>
        <authorList>
            <person name="Zheng W.-S."/>
            <person name="Lu D.-C."/>
            <person name="Du Z.-J."/>
        </authorList>
    </citation>
    <scope>NUCLEOTIDE SEQUENCE [LARGE SCALE GENOMIC DNA]</scope>
    <source>
        <strain evidence="8 9">E85</strain>
    </source>
</reference>
<comment type="pathway">
    <text evidence="2 6">Cofactor biosynthesis; molybdopterin biosynthesis.</text>
</comment>
<dbReference type="InterPro" id="IPR036688">
    <property type="entry name" value="MoeA_C_domain_IV_sf"/>
</dbReference>
<dbReference type="InterPro" id="IPR036135">
    <property type="entry name" value="MoeA_linker/N_sf"/>
</dbReference>
<dbReference type="GO" id="GO:0005829">
    <property type="term" value="C:cytosol"/>
    <property type="evidence" value="ECO:0007669"/>
    <property type="project" value="TreeGrafter"/>
</dbReference>
<evidence type="ECO:0000256" key="3">
    <source>
        <dbReference type="ARBA" id="ARBA00010763"/>
    </source>
</evidence>
<dbReference type="Proteomes" id="UP000245474">
    <property type="component" value="Unassembled WGS sequence"/>
</dbReference>
<dbReference type="SMART" id="SM00852">
    <property type="entry name" value="MoCF_biosynth"/>
    <property type="match status" value="1"/>
</dbReference>
<dbReference type="Gene3D" id="3.40.980.10">
    <property type="entry name" value="MoaB/Mog-like domain"/>
    <property type="match status" value="1"/>
</dbReference>
<evidence type="ECO:0000256" key="6">
    <source>
        <dbReference type="RuleBase" id="RU365090"/>
    </source>
</evidence>
<comment type="catalytic activity">
    <reaction evidence="5">
        <text>adenylyl-molybdopterin + molybdate = Mo-molybdopterin + AMP + H(+)</text>
        <dbReference type="Rhea" id="RHEA:35047"/>
        <dbReference type="ChEBI" id="CHEBI:15378"/>
        <dbReference type="ChEBI" id="CHEBI:36264"/>
        <dbReference type="ChEBI" id="CHEBI:62727"/>
        <dbReference type="ChEBI" id="CHEBI:71302"/>
        <dbReference type="ChEBI" id="CHEBI:456215"/>
        <dbReference type="EC" id="2.10.1.1"/>
    </reaction>
</comment>
<dbReference type="Gene3D" id="2.170.190.11">
    <property type="entry name" value="Molybdopterin biosynthesis moea protein, domain 3"/>
    <property type="match status" value="1"/>
</dbReference>
<dbReference type="RefSeq" id="WP_109680098.1">
    <property type="nucleotide sequence ID" value="NZ_CP086615.1"/>
</dbReference>
<gene>
    <name evidence="8" type="ORF">DEM34_17385</name>
</gene>
<organism evidence="8 9">
    <name type="scientific">Sediminicurvatus halobius</name>
    <dbReference type="NCBI Taxonomy" id="2182432"/>
    <lineage>
        <taxon>Bacteria</taxon>
        <taxon>Pseudomonadati</taxon>
        <taxon>Pseudomonadota</taxon>
        <taxon>Gammaproteobacteria</taxon>
        <taxon>Chromatiales</taxon>
        <taxon>Ectothiorhodospiraceae</taxon>
        <taxon>Sediminicurvatus</taxon>
    </lineage>
</organism>
<dbReference type="Pfam" id="PF03453">
    <property type="entry name" value="MoeA_N"/>
    <property type="match status" value="1"/>
</dbReference>
<evidence type="ECO:0000256" key="5">
    <source>
        <dbReference type="ARBA" id="ARBA00047317"/>
    </source>
</evidence>
<dbReference type="NCBIfam" id="TIGR00177">
    <property type="entry name" value="molyb_syn"/>
    <property type="match status" value="1"/>
</dbReference>
<dbReference type="Pfam" id="PF00994">
    <property type="entry name" value="MoCF_biosynth"/>
    <property type="match status" value="1"/>
</dbReference>
<comment type="cofactor">
    <cofactor evidence="6">
        <name>Mg(2+)</name>
        <dbReference type="ChEBI" id="CHEBI:18420"/>
    </cofactor>
</comment>
<dbReference type="InterPro" id="IPR005110">
    <property type="entry name" value="MoeA_linker/N"/>
</dbReference>
<dbReference type="EMBL" id="QFFI01000042">
    <property type="protein sequence ID" value="PWG61244.1"/>
    <property type="molecule type" value="Genomic_DNA"/>
</dbReference>
<dbReference type="GO" id="GO:0061599">
    <property type="term" value="F:molybdopterin molybdotransferase activity"/>
    <property type="evidence" value="ECO:0007669"/>
    <property type="project" value="UniProtKB-UniRule"/>
</dbReference>
<dbReference type="InterPro" id="IPR005111">
    <property type="entry name" value="MoeA_C_domain_IV"/>
</dbReference>
<dbReference type="InterPro" id="IPR036425">
    <property type="entry name" value="MoaB/Mog-like_dom_sf"/>
</dbReference>
<comment type="function">
    <text evidence="1 6">Catalyzes the insertion of molybdate into adenylated molybdopterin with the concomitant release of AMP.</text>
</comment>
<dbReference type="GO" id="GO:0006777">
    <property type="term" value="P:Mo-molybdopterin cofactor biosynthetic process"/>
    <property type="evidence" value="ECO:0007669"/>
    <property type="project" value="UniProtKB-UniRule"/>
</dbReference>
<dbReference type="SUPFAM" id="SSF63882">
    <property type="entry name" value="MoeA N-terminal region -like"/>
    <property type="match status" value="1"/>
</dbReference>
<evidence type="ECO:0000256" key="2">
    <source>
        <dbReference type="ARBA" id="ARBA00005046"/>
    </source>
</evidence>
<dbReference type="SUPFAM" id="SSF63867">
    <property type="entry name" value="MoeA C-terminal domain-like"/>
    <property type="match status" value="1"/>
</dbReference>
<dbReference type="UniPathway" id="UPA00344"/>
<evidence type="ECO:0000313" key="8">
    <source>
        <dbReference type="EMBL" id="PWG61244.1"/>
    </source>
</evidence>
<dbReference type="AlphaFoldDB" id="A0A2U2MWN0"/>
<protein>
    <recommendedName>
        <fullName evidence="6">Molybdopterin molybdenumtransferase</fullName>
        <ecNumber evidence="6">2.10.1.1</ecNumber>
    </recommendedName>
</protein>
<dbReference type="SUPFAM" id="SSF53218">
    <property type="entry name" value="Molybdenum cofactor biosynthesis proteins"/>
    <property type="match status" value="1"/>
</dbReference>
<dbReference type="PANTHER" id="PTHR10192:SF5">
    <property type="entry name" value="GEPHYRIN"/>
    <property type="match status" value="1"/>
</dbReference>
<dbReference type="PANTHER" id="PTHR10192">
    <property type="entry name" value="MOLYBDOPTERIN BIOSYNTHESIS PROTEIN"/>
    <property type="match status" value="1"/>
</dbReference>
<evidence type="ECO:0000313" key="9">
    <source>
        <dbReference type="Proteomes" id="UP000245474"/>
    </source>
</evidence>
<dbReference type="Gene3D" id="2.40.340.10">
    <property type="entry name" value="MoeA, C-terminal, domain IV"/>
    <property type="match status" value="1"/>
</dbReference>
<keyword evidence="9" id="KW-1185">Reference proteome</keyword>
<sequence>MHEIDAALALCSERVGALAPVAQSLESALGRVLAEPASSVLDLPPFAQSGLDGYAVRAADTEAAPSSLALAGEVPAGAVATERLPANGAVRVFTGAMVPPGADAVVAQERVRAEPGRIHLAAPVAAGDGLRNRGEELAAGAIVCPPGQRLHAARLAALAAAGVERVMVRPAPRVAVLVTGDEVQPGAGETAPGRIRDANGPLLRGWLSERGYPVEIHHVADRLEAVRAHLEQALAEADVVVTTGGVSVGDYDLVMQAAADQGVETVFWRVRQKPGKPLYLGLAPNGVPLLGLPGNPAAVLAGASVFLRRLLDLREGLAVPGPELLGGVAAHPVRRDGVRDGWLRARREAAEGTVRLHVLDRQASHMLSNLGEADALVRVPAGETPLPAGATVQWLPLD</sequence>
<evidence type="ECO:0000259" key="7">
    <source>
        <dbReference type="SMART" id="SM00852"/>
    </source>
</evidence>
<comment type="similarity">
    <text evidence="3 6">Belongs to the MoeA family.</text>
</comment>
<keyword evidence="6" id="KW-0500">Molybdenum</keyword>
<evidence type="ECO:0000256" key="4">
    <source>
        <dbReference type="ARBA" id="ARBA00023150"/>
    </source>
</evidence>
<dbReference type="EC" id="2.10.1.1" evidence="6"/>
<accession>A0A2U2MWN0</accession>
<proteinExistence type="inferred from homology"/>
<dbReference type="InterPro" id="IPR038987">
    <property type="entry name" value="MoeA-like"/>
</dbReference>